<feature type="signal peptide" evidence="5">
    <location>
        <begin position="1"/>
        <end position="19"/>
    </location>
</feature>
<evidence type="ECO:0000313" key="8">
    <source>
        <dbReference type="Proteomes" id="UP000220133"/>
    </source>
</evidence>
<dbReference type="InterPro" id="IPR017937">
    <property type="entry name" value="Thioredoxin_CS"/>
</dbReference>
<name>A0A291QQE1_9BACT</name>
<reference evidence="7 8" key="1">
    <citation type="submission" date="2017-10" db="EMBL/GenBank/DDBJ databases">
        <title>Paenichitinophaga pekingensis gen. nov., sp. nov., isolated from activated sludge.</title>
        <authorList>
            <person name="Jin D."/>
            <person name="Kong X."/>
            <person name="Deng Y."/>
            <person name="Bai Z."/>
        </authorList>
    </citation>
    <scope>NUCLEOTIDE SEQUENCE [LARGE SCALE GENOMIC DNA]</scope>
    <source>
        <strain evidence="7 8">13</strain>
    </source>
</reference>
<evidence type="ECO:0000256" key="1">
    <source>
        <dbReference type="ARBA" id="ARBA00004196"/>
    </source>
</evidence>
<keyword evidence="4" id="KW-0676">Redox-active center</keyword>
<dbReference type="GO" id="GO:0016209">
    <property type="term" value="F:antioxidant activity"/>
    <property type="evidence" value="ECO:0007669"/>
    <property type="project" value="InterPro"/>
</dbReference>
<dbReference type="PROSITE" id="PS51352">
    <property type="entry name" value="THIOREDOXIN_2"/>
    <property type="match status" value="1"/>
</dbReference>
<evidence type="ECO:0000256" key="4">
    <source>
        <dbReference type="ARBA" id="ARBA00023284"/>
    </source>
</evidence>
<dbReference type="AlphaFoldDB" id="A0A291QQE1"/>
<accession>A0A291QQE1</accession>
<dbReference type="Pfam" id="PF00578">
    <property type="entry name" value="AhpC-TSA"/>
    <property type="match status" value="1"/>
</dbReference>
<evidence type="ECO:0000256" key="2">
    <source>
        <dbReference type="ARBA" id="ARBA00022748"/>
    </source>
</evidence>
<dbReference type="PANTHER" id="PTHR42852:SF6">
    <property type="entry name" value="THIOL:DISULFIDE INTERCHANGE PROTEIN DSBE"/>
    <property type="match status" value="1"/>
</dbReference>
<evidence type="ECO:0000256" key="5">
    <source>
        <dbReference type="SAM" id="SignalP"/>
    </source>
</evidence>
<feature type="chain" id="PRO_5012538936" description="Thioredoxin domain-containing protein" evidence="5">
    <location>
        <begin position="20"/>
        <end position="368"/>
    </location>
</feature>
<evidence type="ECO:0000259" key="6">
    <source>
        <dbReference type="PROSITE" id="PS51352"/>
    </source>
</evidence>
<dbReference type="InterPro" id="IPR050553">
    <property type="entry name" value="Thioredoxin_ResA/DsbE_sf"/>
</dbReference>
<sequence>MKKLLLTALSAVAMLQVGAQSKYKISGQIKNFEGKYIYLHKFTGTSDQLDSVLLKNGKFSFSVPVSNAEMIAISGTSKFSPAWKAFFMDTHDLTFTASGKSWADAVIKGSAANNIYNEWDAEWEAIRQDAGKLYKMLDSAGKLEDKSAGEALRKKGEDGFAALDQRMADAVTKIVDKYPNSPVSAYVIVDRYVNYPNTERAVKEYAKLGAQAKASFYGKKIEEYLAIEQKTAIGKTIELSLPDVNGKMVSLSDYKGKIVMVDFWASWCGPCRKENPNVVKAYKAFHDKGFEIVGVSLDDKKANWLKAIDADGLSWKHVSDLKGWKGEYVGKLGIRAVPTNFILDENGKIIAKNLRGEELYQKLEEIFN</sequence>
<dbReference type="RefSeq" id="WP_098192444.1">
    <property type="nucleotide sequence ID" value="NZ_CP023777.1"/>
</dbReference>
<protein>
    <recommendedName>
        <fullName evidence="6">Thioredoxin domain-containing protein</fullName>
    </recommendedName>
</protein>
<keyword evidence="5" id="KW-0732">Signal</keyword>
<proteinExistence type="predicted"/>
<gene>
    <name evidence="7" type="ORF">COR50_02125</name>
</gene>
<dbReference type="SUPFAM" id="SSF52833">
    <property type="entry name" value="Thioredoxin-like"/>
    <property type="match status" value="1"/>
</dbReference>
<comment type="subcellular location">
    <subcellularLocation>
        <location evidence="1">Cell envelope</location>
    </subcellularLocation>
</comment>
<dbReference type="Proteomes" id="UP000220133">
    <property type="component" value="Chromosome"/>
</dbReference>
<dbReference type="EMBL" id="CP023777">
    <property type="protein sequence ID" value="ATL46054.1"/>
    <property type="molecule type" value="Genomic_DNA"/>
</dbReference>
<dbReference type="GO" id="GO:0016491">
    <property type="term" value="F:oxidoreductase activity"/>
    <property type="evidence" value="ECO:0007669"/>
    <property type="project" value="InterPro"/>
</dbReference>
<evidence type="ECO:0000313" key="7">
    <source>
        <dbReference type="EMBL" id="ATL46054.1"/>
    </source>
</evidence>
<keyword evidence="8" id="KW-1185">Reference proteome</keyword>
<evidence type="ECO:0000256" key="3">
    <source>
        <dbReference type="ARBA" id="ARBA00023157"/>
    </source>
</evidence>
<dbReference type="InterPro" id="IPR036249">
    <property type="entry name" value="Thioredoxin-like_sf"/>
</dbReference>
<dbReference type="Gene3D" id="3.40.30.10">
    <property type="entry name" value="Glutaredoxin"/>
    <property type="match status" value="1"/>
</dbReference>
<dbReference type="OrthoDB" id="750178at2"/>
<dbReference type="GO" id="GO:0030313">
    <property type="term" value="C:cell envelope"/>
    <property type="evidence" value="ECO:0007669"/>
    <property type="project" value="UniProtKB-SubCell"/>
</dbReference>
<dbReference type="PROSITE" id="PS00194">
    <property type="entry name" value="THIOREDOXIN_1"/>
    <property type="match status" value="1"/>
</dbReference>
<dbReference type="InterPro" id="IPR025380">
    <property type="entry name" value="DUF4369"/>
</dbReference>
<feature type="domain" description="Thioredoxin" evidence="6">
    <location>
        <begin position="230"/>
        <end position="368"/>
    </location>
</feature>
<dbReference type="KEGG" id="cbae:COR50_02125"/>
<keyword evidence="3" id="KW-1015">Disulfide bond</keyword>
<dbReference type="InterPro" id="IPR013766">
    <property type="entry name" value="Thioredoxin_domain"/>
</dbReference>
<organism evidence="7 8">
    <name type="scientific">Chitinophaga caeni</name>
    <dbReference type="NCBI Taxonomy" id="2029983"/>
    <lineage>
        <taxon>Bacteria</taxon>
        <taxon>Pseudomonadati</taxon>
        <taxon>Bacteroidota</taxon>
        <taxon>Chitinophagia</taxon>
        <taxon>Chitinophagales</taxon>
        <taxon>Chitinophagaceae</taxon>
        <taxon>Chitinophaga</taxon>
    </lineage>
</organism>
<dbReference type="GO" id="GO:0017004">
    <property type="term" value="P:cytochrome complex assembly"/>
    <property type="evidence" value="ECO:0007669"/>
    <property type="project" value="UniProtKB-KW"/>
</dbReference>
<dbReference type="InterPro" id="IPR000866">
    <property type="entry name" value="AhpC/TSA"/>
</dbReference>
<dbReference type="CDD" id="cd02966">
    <property type="entry name" value="TlpA_like_family"/>
    <property type="match status" value="1"/>
</dbReference>
<dbReference type="Pfam" id="PF14289">
    <property type="entry name" value="DUF4369"/>
    <property type="match status" value="1"/>
</dbReference>
<keyword evidence="2" id="KW-0201">Cytochrome c-type biogenesis</keyword>
<dbReference type="PANTHER" id="PTHR42852">
    <property type="entry name" value="THIOL:DISULFIDE INTERCHANGE PROTEIN DSBE"/>
    <property type="match status" value="1"/>
</dbReference>